<sequence length="192" mass="21680">MAVVKGGHVSLAKLAEEWILRSSKIFQIPFSRDAYVNALKETEQFLWAGSEMDAVRAVAKNLIEAQNWAEGIKDCLCKIESWSCNRSHNLEKVDLEYVNNFLNLNPLPCIEPGHLKLKGYAEEAMILVQEIDSALSTSSKSSIPELEQLYSRACEVPIYVKEMEKLMARISALKVYNFLIHYPTSGLTSYCT</sequence>
<protein>
    <submittedName>
        <fullName evidence="1">Uncharacterized protein</fullName>
    </submittedName>
</protein>
<accession>A0A438BZC4</accession>
<organism evidence="1 2">
    <name type="scientific">Vitis vinifera</name>
    <name type="common">Grape</name>
    <dbReference type="NCBI Taxonomy" id="29760"/>
    <lineage>
        <taxon>Eukaryota</taxon>
        <taxon>Viridiplantae</taxon>
        <taxon>Streptophyta</taxon>
        <taxon>Embryophyta</taxon>
        <taxon>Tracheophyta</taxon>
        <taxon>Spermatophyta</taxon>
        <taxon>Magnoliopsida</taxon>
        <taxon>eudicotyledons</taxon>
        <taxon>Gunneridae</taxon>
        <taxon>Pentapetalae</taxon>
        <taxon>rosids</taxon>
        <taxon>Vitales</taxon>
        <taxon>Vitaceae</taxon>
        <taxon>Viteae</taxon>
        <taxon>Vitis</taxon>
    </lineage>
</organism>
<evidence type="ECO:0000313" key="2">
    <source>
        <dbReference type="Proteomes" id="UP000288805"/>
    </source>
</evidence>
<proteinExistence type="predicted"/>
<dbReference type="AlphaFoldDB" id="A0A438BZC4"/>
<name>A0A438BZC4_VITVI</name>
<dbReference type="Proteomes" id="UP000288805">
    <property type="component" value="Unassembled WGS sequence"/>
</dbReference>
<dbReference type="EMBL" id="QGNW01002589">
    <property type="protein sequence ID" value="RVW16304.1"/>
    <property type="molecule type" value="Genomic_DNA"/>
</dbReference>
<reference evidence="1 2" key="1">
    <citation type="journal article" date="2018" name="PLoS Genet.">
        <title>Population sequencing reveals clonal diversity and ancestral inbreeding in the grapevine cultivar Chardonnay.</title>
        <authorList>
            <person name="Roach M.J."/>
            <person name="Johnson D.L."/>
            <person name="Bohlmann J."/>
            <person name="van Vuuren H.J."/>
            <person name="Jones S.J."/>
            <person name="Pretorius I.S."/>
            <person name="Schmidt S.A."/>
            <person name="Borneman A.R."/>
        </authorList>
    </citation>
    <scope>NUCLEOTIDE SEQUENCE [LARGE SCALE GENOMIC DNA]</scope>
    <source>
        <strain evidence="2">cv. Chardonnay</strain>
        <tissue evidence="1">Leaf</tissue>
    </source>
</reference>
<gene>
    <name evidence="1" type="ORF">CK203_067731</name>
</gene>
<comment type="caution">
    <text evidence="1">The sequence shown here is derived from an EMBL/GenBank/DDBJ whole genome shotgun (WGS) entry which is preliminary data.</text>
</comment>
<evidence type="ECO:0000313" key="1">
    <source>
        <dbReference type="EMBL" id="RVW16304.1"/>
    </source>
</evidence>